<proteinExistence type="predicted"/>
<dbReference type="EMBL" id="JBBUTF010000014">
    <property type="protein sequence ID" value="MEK8027505.1"/>
    <property type="molecule type" value="Genomic_DNA"/>
</dbReference>
<evidence type="ECO:0000313" key="1">
    <source>
        <dbReference type="EMBL" id="MEK8027505.1"/>
    </source>
</evidence>
<protein>
    <submittedName>
        <fullName evidence="1">DUF3800 domain-containing protein</fullName>
    </submittedName>
</protein>
<comment type="caution">
    <text evidence="1">The sequence shown here is derived from an EMBL/GenBank/DDBJ whole genome shotgun (WGS) entry which is preliminary data.</text>
</comment>
<dbReference type="Proteomes" id="UP001368500">
    <property type="component" value="Unassembled WGS sequence"/>
</dbReference>
<reference evidence="1 2" key="1">
    <citation type="submission" date="2024-04" db="EMBL/GenBank/DDBJ databases">
        <title>Novel species of the genus Ideonella isolated from streams.</title>
        <authorList>
            <person name="Lu H."/>
        </authorList>
    </citation>
    <scope>NUCLEOTIDE SEQUENCE [LARGE SCALE GENOMIC DNA]</scope>
    <source>
        <strain evidence="1 2">BYS139W</strain>
    </source>
</reference>
<gene>
    <name evidence="1" type="ORF">AACH11_16195</name>
</gene>
<accession>A0ABU9BC74</accession>
<sequence length="237" mass="27619">MTSTYNIYCDESCHLEHDGQSAMVLGAVWCPIERSREASVRLREIKSRHGMAPTFEVKWTKVSASKQQLYIDLVDYFLDDDDLHFRALVVPDKSRLNHQAFPGQNHDVWYYKMYFEMLKVLLTPEDRYRIYIDIKDTRGTAKVRKLHEVLCNNLYDFNRDVVERVQQVRSHELELLQLADLLIGAVSYVNRGLGGNAGKLAVLDRLRARTHYSLTKSTLLREQKLNVFRWQPQGGAQ</sequence>
<dbReference type="RefSeq" id="WP_341375278.1">
    <property type="nucleotide sequence ID" value="NZ_JBBUTF010000014.1"/>
</dbReference>
<keyword evidence="2" id="KW-1185">Reference proteome</keyword>
<dbReference type="InterPro" id="IPR024524">
    <property type="entry name" value="DUF3800"/>
</dbReference>
<evidence type="ECO:0000313" key="2">
    <source>
        <dbReference type="Proteomes" id="UP001368500"/>
    </source>
</evidence>
<dbReference type="Pfam" id="PF12686">
    <property type="entry name" value="DUF3800"/>
    <property type="match status" value="1"/>
</dbReference>
<organism evidence="1 2">
    <name type="scientific">Pseudaquabacterium rugosum</name>
    <dbReference type="NCBI Taxonomy" id="2984194"/>
    <lineage>
        <taxon>Bacteria</taxon>
        <taxon>Pseudomonadati</taxon>
        <taxon>Pseudomonadota</taxon>
        <taxon>Betaproteobacteria</taxon>
        <taxon>Burkholderiales</taxon>
        <taxon>Sphaerotilaceae</taxon>
        <taxon>Pseudaquabacterium</taxon>
    </lineage>
</organism>
<name>A0ABU9BC74_9BURK</name>